<keyword evidence="8 11" id="KW-1133">Transmembrane helix</keyword>
<keyword evidence="3" id="KW-0813">Transport</keyword>
<evidence type="ECO:0000256" key="3">
    <source>
        <dbReference type="ARBA" id="ARBA00022448"/>
    </source>
</evidence>
<dbReference type="eggNOG" id="COG0810">
    <property type="taxonomic scope" value="Bacteria"/>
</dbReference>
<evidence type="ECO:0000256" key="9">
    <source>
        <dbReference type="ARBA" id="ARBA00023136"/>
    </source>
</evidence>
<dbReference type="EMBL" id="CP000360">
    <property type="protein sequence ID" value="ABF42215.1"/>
    <property type="molecule type" value="Genomic_DNA"/>
</dbReference>
<reference evidence="13 14" key="1">
    <citation type="journal article" date="2009" name="Appl. Environ. Microbiol.">
        <title>Three genomes from the phylum Acidobacteria provide insight into the lifestyles of these microorganisms in soils.</title>
        <authorList>
            <person name="Ward N.L."/>
            <person name="Challacombe J.F."/>
            <person name="Janssen P.H."/>
            <person name="Henrissat B."/>
            <person name="Coutinho P.M."/>
            <person name="Wu M."/>
            <person name="Xie G."/>
            <person name="Haft D.H."/>
            <person name="Sait M."/>
            <person name="Badger J."/>
            <person name="Barabote R.D."/>
            <person name="Bradley B."/>
            <person name="Brettin T.S."/>
            <person name="Brinkac L.M."/>
            <person name="Bruce D."/>
            <person name="Creasy T."/>
            <person name="Daugherty S.C."/>
            <person name="Davidsen T.M."/>
            <person name="DeBoy R.T."/>
            <person name="Detter J.C."/>
            <person name="Dodson R.J."/>
            <person name="Durkin A.S."/>
            <person name="Ganapathy A."/>
            <person name="Gwinn-Giglio M."/>
            <person name="Han C.S."/>
            <person name="Khouri H."/>
            <person name="Kiss H."/>
            <person name="Kothari S.P."/>
            <person name="Madupu R."/>
            <person name="Nelson K.E."/>
            <person name="Nelson W.C."/>
            <person name="Paulsen I."/>
            <person name="Penn K."/>
            <person name="Ren Q."/>
            <person name="Rosovitz M.J."/>
            <person name="Selengut J.D."/>
            <person name="Shrivastava S."/>
            <person name="Sullivan S.A."/>
            <person name="Tapia R."/>
            <person name="Thompson L.S."/>
            <person name="Watkins K.L."/>
            <person name="Yang Q."/>
            <person name="Yu C."/>
            <person name="Zafar N."/>
            <person name="Zhou L."/>
            <person name="Kuske C.R."/>
        </authorList>
    </citation>
    <scope>NUCLEOTIDE SEQUENCE [LARGE SCALE GENOMIC DNA]</scope>
    <source>
        <strain evidence="13 14">Ellin345</strain>
    </source>
</reference>
<dbReference type="OrthoDB" id="115028at2"/>
<evidence type="ECO:0000313" key="14">
    <source>
        <dbReference type="Proteomes" id="UP000002432"/>
    </source>
</evidence>
<feature type="compositionally biased region" description="Gly residues" evidence="10">
    <location>
        <begin position="219"/>
        <end position="242"/>
    </location>
</feature>
<dbReference type="RefSeq" id="WP_011524014.1">
    <property type="nucleotide sequence ID" value="NC_008009.1"/>
</dbReference>
<accession>Q1ILN5</accession>
<keyword evidence="5" id="KW-0997">Cell inner membrane</keyword>
<evidence type="ECO:0000256" key="8">
    <source>
        <dbReference type="ARBA" id="ARBA00022989"/>
    </source>
</evidence>
<dbReference type="GO" id="GO:0055085">
    <property type="term" value="P:transmembrane transport"/>
    <property type="evidence" value="ECO:0007669"/>
    <property type="project" value="InterPro"/>
</dbReference>
<comment type="similarity">
    <text evidence="2">Belongs to the TonB family.</text>
</comment>
<dbReference type="NCBIfam" id="TIGR01352">
    <property type="entry name" value="tonB_Cterm"/>
    <property type="match status" value="1"/>
</dbReference>
<evidence type="ECO:0000259" key="12">
    <source>
        <dbReference type="PROSITE" id="PS52015"/>
    </source>
</evidence>
<dbReference type="AlphaFoldDB" id="Q1ILN5"/>
<evidence type="ECO:0000256" key="5">
    <source>
        <dbReference type="ARBA" id="ARBA00022519"/>
    </source>
</evidence>
<dbReference type="Gene3D" id="3.30.1150.10">
    <property type="match status" value="1"/>
</dbReference>
<feature type="compositionally biased region" description="Gly residues" evidence="10">
    <location>
        <begin position="198"/>
        <end position="210"/>
    </location>
</feature>
<dbReference type="HOGENOM" id="CLU_753899_0_0_0"/>
<dbReference type="Pfam" id="PF03544">
    <property type="entry name" value="TonB_C"/>
    <property type="match status" value="1"/>
</dbReference>
<dbReference type="STRING" id="204669.Acid345_3214"/>
<dbReference type="GO" id="GO:0015031">
    <property type="term" value="P:protein transport"/>
    <property type="evidence" value="ECO:0007669"/>
    <property type="project" value="UniProtKB-KW"/>
</dbReference>
<feature type="region of interest" description="Disordered" evidence="10">
    <location>
        <begin position="196"/>
        <end position="243"/>
    </location>
</feature>
<keyword evidence="6 11" id="KW-0812">Transmembrane</keyword>
<organism evidence="13 14">
    <name type="scientific">Koribacter versatilis (strain Ellin345)</name>
    <dbReference type="NCBI Taxonomy" id="204669"/>
    <lineage>
        <taxon>Bacteria</taxon>
        <taxon>Pseudomonadati</taxon>
        <taxon>Acidobacteriota</taxon>
        <taxon>Terriglobia</taxon>
        <taxon>Terriglobales</taxon>
        <taxon>Candidatus Korobacteraceae</taxon>
        <taxon>Candidatus Korobacter</taxon>
    </lineage>
</organism>
<evidence type="ECO:0000256" key="4">
    <source>
        <dbReference type="ARBA" id="ARBA00022475"/>
    </source>
</evidence>
<keyword evidence="7" id="KW-0653">Protein transport</keyword>
<dbReference type="Proteomes" id="UP000002432">
    <property type="component" value="Chromosome"/>
</dbReference>
<dbReference type="InterPro" id="IPR037682">
    <property type="entry name" value="TonB_C"/>
</dbReference>
<evidence type="ECO:0000256" key="2">
    <source>
        <dbReference type="ARBA" id="ARBA00006555"/>
    </source>
</evidence>
<gene>
    <name evidence="13" type="ordered locus">Acid345_3214</name>
</gene>
<feature type="domain" description="TonB C-terminal" evidence="12">
    <location>
        <begin position="268"/>
        <end position="357"/>
    </location>
</feature>
<feature type="transmembrane region" description="Helical" evidence="11">
    <location>
        <begin position="27"/>
        <end position="48"/>
    </location>
</feature>
<dbReference type="EnsemblBacteria" id="ABF42215">
    <property type="protein sequence ID" value="ABF42215"/>
    <property type="gene ID" value="Acid345_3214"/>
</dbReference>
<dbReference type="SUPFAM" id="SSF74653">
    <property type="entry name" value="TolA/TonB C-terminal domain"/>
    <property type="match status" value="1"/>
</dbReference>
<evidence type="ECO:0000256" key="7">
    <source>
        <dbReference type="ARBA" id="ARBA00022927"/>
    </source>
</evidence>
<sequence length="357" mass="37078">MAEISQRLPFSQLEINDTRKGPFGTSFIVQAICVAILLNLTIVAPKVLDKKQYETIALTAPVEQAKVSPAPKVKVAQPKIKVEPTPVQPQQVKITPPPMPTRIPRPAPVQEAKIDAPPAPKFDSPRVDLPPGPKPAKPIHTNNFGSTGSSATPTLANKNANEVQTGGFGDPNGVPASDSHTGKVAIAKLGSFDLPEGAGQGNGTGGGHGAKGTVVSSGFGNGTAVQGGGGRGTGGTGTGNGGRVVQTAFNTPQPAEPTTTKKAVAEDSGFTPFTILSKPKPTYSEEGRKRHIEGEVQLDVVFMANGQIKVLGVTRGLGYGLDEAAIQAAQKIQFVPAKRGGQPVDYQAKLRILFQLT</sequence>
<dbReference type="PROSITE" id="PS52015">
    <property type="entry name" value="TONB_CTD"/>
    <property type="match status" value="1"/>
</dbReference>
<comment type="subcellular location">
    <subcellularLocation>
        <location evidence="1">Cell inner membrane</location>
        <topology evidence="1">Single-pass membrane protein</topology>
        <orientation evidence="1">Periplasmic side</orientation>
    </subcellularLocation>
</comment>
<proteinExistence type="inferred from homology"/>
<evidence type="ECO:0000313" key="13">
    <source>
        <dbReference type="EMBL" id="ABF42215.1"/>
    </source>
</evidence>
<protein>
    <submittedName>
        <fullName evidence="13">TonB-like protein</fullName>
    </submittedName>
</protein>
<dbReference type="InterPro" id="IPR051045">
    <property type="entry name" value="TonB-dependent_transducer"/>
</dbReference>
<dbReference type="InterPro" id="IPR006260">
    <property type="entry name" value="TonB/TolA_C"/>
</dbReference>
<keyword evidence="14" id="KW-1185">Reference proteome</keyword>
<name>Q1ILN5_KORVE</name>
<evidence type="ECO:0000256" key="10">
    <source>
        <dbReference type="SAM" id="MobiDB-lite"/>
    </source>
</evidence>
<keyword evidence="9 11" id="KW-0472">Membrane</keyword>
<dbReference type="KEGG" id="aba:Acid345_3214"/>
<feature type="region of interest" description="Disordered" evidence="10">
    <location>
        <begin position="160"/>
        <end position="180"/>
    </location>
</feature>
<evidence type="ECO:0000256" key="1">
    <source>
        <dbReference type="ARBA" id="ARBA00004383"/>
    </source>
</evidence>
<dbReference type="PANTHER" id="PTHR33446">
    <property type="entry name" value="PROTEIN TONB-RELATED"/>
    <property type="match status" value="1"/>
</dbReference>
<dbReference type="GO" id="GO:0005886">
    <property type="term" value="C:plasma membrane"/>
    <property type="evidence" value="ECO:0007669"/>
    <property type="project" value="UniProtKB-SubCell"/>
</dbReference>
<evidence type="ECO:0000256" key="6">
    <source>
        <dbReference type="ARBA" id="ARBA00022692"/>
    </source>
</evidence>
<keyword evidence="4" id="KW-1003">Cell membrane</keyword>
<evidence type="ECO:0000256" key="11">
    <source>
        <dbReference type="SAM" id="Phobius"/>
    </source>
</evidence>